<dbReference type="Gene3D" id="1.25.40.10">
    <property type="entry name" value="Tetratricopeptide repeat domain"/>
    <property type="match status" value="3"/>
</dbReference>
<dbReference type="NCBIfam" id="TIGR00756">
    <property type="entry name" value="PPR"/>
    <property type="match status" value="2"/>
</dbReference>
<dbReference type="InterPro" id="IPR002885">
    <property type="entry name" value="PPR_rpt"/>
</dbReference>
<name>A0ABD2ZCW0_9GENT</name>
<keyword evidence="5" id="KW-1185">Reference proteome</keyword>
<dbReference type="SUPFAM" id="SSF48452">
    <property type="entry name" value="TPR-like"/>
    <property type="match status" value="1"/>
</dbReference>
<keyword evidence="2" id="KW-0677">Repeat</keyword>
<dbReference type="AlphaFoldDB" id="A0ABD2ZCW0"/>
<evidence type="ECO:0000256" key="3">
    <source>
        <dbReference type="PROSITE-ProRule" id="PRU00708"/>
    </source>
</evidence>
<feature type="repeat" description="PPR" evidence="3">
    <location>
        <begin position="357"/>
        <end position="391"/>
    </location>
</feature>
<organism evidence="4 5">
    <name type="scientific">Cinchona calisaya</name>
    <dbReference type="NCBI Taxonomy" id="153742"/>
    <lineage>
        <taxon>Eukaryota</taxon>
        <taxon>Viridiplantae</taxon>
        <taxon>Streptophyta</taxon>
        <taxon>Embryophyta</taxon>
        <taxon>Tracheophyta</taxon>
        <taxon>Spermatophyta</taxon>
        <taxon>Magnoliopsida</taxon>
        <taxon>eudicotyledons</taxon>
        <taxon>Gunneridae</taxon>
        <taxon>Pentapetalae</taxon>
        <taxon>asterids</taxon>
        <taxon>lamiids</taxon>
        <taxon>Gentianales</taxon>
        <taxon>Rubiaceae</taxon>
        <taxon>Cinchonoideae</taxon>
        <taxon>Cinchoneae</taxon>
        <taxon>Cinchona</taxon>
    </lineage>
</organism>
<gene>
    <name evidence="4" type="ORF">ACH5RR_022844</name>
</gene>
<protein>
    <recommendedName>
        <fullName evidence="6">Pentatricopeptide repeat-containing protein</fullName>
    </recommendedName>
</protein>
<dbReference type="GO" id="GO:0003729">
    <property type="term" value="F:mRNA binding"/>
    <property type="evidence" value="ECO:0007669"/>
    <property type="project" value="UniProtKB-ARBA"/>
</dbReference>
<proteinExistence type="inferred from homology"/>
<evidence type="ECO:0000313" key="4">
    <source>
        <dbReference type="EMBL" id="KAL3515942.1"/>
    </source>
</evidence>
<dbReference type="Pfam" id="PF01535">
    <property type="entry name" value="PPR"/>
    <property type="match status" value="1"/>
</dbReference>
<dbReference type="EMBL" id="JBJUIK010000010">
    <property type="protein sequence ID" value="KAL3515942.1"/>
    <property type="molecule type" value="Genomic_DNA"/>
</dbReference>
<comment type="caution">
    <text evidence="4">The sequence shown here is derived from an EMBL/GenBank/DDBJ whole genome shotgun (WGS) entry which is preliminary data.</text>
</comment>
<evidence type="ECO:0000256" key="1">
    <source>
        <dbReference type="ARBA" id="ARBA00007626"/>
    </source>
</evidence>
<sequence length="479" mass="55099">MASRLTHFRSTAKPRWLSTATASASASASTTVTATATAVAQEKPKISLFNKFKELNIKPDSDTSKISEVLNEWAKESRAKRFDVVNQINFFRTRKNYHAALQLSEWLESSKIDMNNADRAIRIDLLAKIKGIDSAEVYFDSLEGTAKTNKTYGALLNCYCKEKMFDKAVELFAKMKELNFNSTLNYNNMISLHLNNDQPEQVPLLVQELEQKNLKADIYTYNLLINSYAAMKDINAVEKVLEKMKQDEIKCDWFTYGNLATIYINAGLIPKAKEVIGELEKFKNVRDREFFHTLINLYRQNSDLSGVNRVWHSLKSIFPSPSNTSYLIMLLALFKLGDLESLEKYFREWESQCSLSDVRLFNVVLESYLNRNMIGEANAHYESMVTRGTEPNLRTLDLLTTYHIKNDQIDSAMKYLEMGACKAIPEKDGWFPTDETIKMFLKYFEDNNDADRAEKFCNSMKKIDRLDSTVYESLHSRSC</sequence>
<reference evidence="4 5" key="1">
    <citation type="submission" date="2024-11" db="EMBL/GenBank/DDBJ databases">
        <title>A near-complete genome assembly of Cinchona calisaya.</title>
        <authorList>
            <person name="Lian D.C."/>
            <person name="Zhao X.W."/>
            <person name="Wei L."/>
        </authorList>
    </citation>
    <scope>NUCLEOTIDE SEQUENCE [LARGE SCALE GENOMIC DNA]</scope>
    <source>
        <tissue evidence="4">Nenye</tissue>
    </source>
</reference>
<evidence type="ECO:0000313" key="5">
    <source>
        <dbReference type="Proteomes" id="UP001630127"/>
    </source>
</evidence>
<evidence type="ECO:0008006" key="6">
    <source>
        <dbReference type="Google" id="ProtNLM"/>
    </source>
</evidence>
<dbReference type="PROSITE" id="PS51375">
    <property type="entry name" value="PPR"/>
    <property type="match status" value="3"/>
</dbReference>
<feature type="repeat" description="PPR" evidence="3">
    <location>
        <begin position="148"/>
        <end position="182"/>
    </location>
</feature>
<dbReference type="PANTHER" id="PTHR45717">
    <property type="entry name" value="OS12G0527900 PROTEIN"/>
    <property type="match status" value="1"/>
</dbReference>
<dbReference type="Proteomes" id="UP001630127">
    <property type="component" value="Unassembled WGS sequence"/>
</dbReference>
<comment type="similarity">
    <text evidence="1">Belongs to the PPR family. P subfamily.</text>
</comment>
<dbReference type="PANTHER" id="PTHR45717:SF5">
    <property type="entry name" value="PENTACOTRIPEPTIDE-REPEAT REGION OF PRORP DOMAIN-CONTAINING PROTEIN"/>
    <property type="match status" value="1"/>
</dbReference>
<evidence type="ECO:0000256" key="2">
    <source>
        <dbReference type="ARBA" id="ARBA00022737"/>
    </source>
</evidence>
<dbReference type="Pfam" id="PF13812">
    <property type="entry name" value="PPR_3"/>
    <property type="match status" value="1"/>
</dbReference>
<feature type="repeat" description="PPR" evidence="3">
    <location>
        <begin position="217"/>
        <end position="251"/>
    </location>
</feature>
<accession>A0ABD2ZCW0</accession>
<dbReference type="InterPro" id="IPR011990">
    <property type="entry name" value="TPR-like_helical_dom_sf"/>
</dbReference>